<dbReference type="InterPro" id="IPR036812">
    <property type="entry name" value="NAD(P)_OxRdtase_dom_sf"/>
</dbReference>
<evidence type="ECO:0000259" key="2">
    <source>
        <dbReference type="Pfam" id="PF00248"/>
    </source>
</evidence>
<organism evidence="3 4">
    <name type="scientific">Dyadobacter psychrotolerans</name>
    <dbReference type="NCBI Taxonomy" id="2541721"/>
    <lineage>
        <taxon>Bacteria</taxon>
        <taxon>Pseudomonadati</taxon>
        <taxon>Bacteroidota</taxon>
        <taxon>Cytophagia</taxon>
        <taxon>Cytophagales</taxon>
        <taxon>Spirosomataceae</taxon>
        <taxon>Dyadobacter</taxon>
    </lineage>
</organism>
<dbReference type="InterPro" id="IPR023210">
    <property type="entry name" value="NADP_OxRdtase_dom"/>
</dbReference>
<sequence>MNYRLLGNCGLRVSELCLGTMTFGTDWGWGADKASSQQIFDTFINAGGNFFDTANRYTNGTSEQWLGEFVKSDRHRYVVGTKYSLKDRVGDLNFSGNHKKNMVRSVDESLKRLNTEYVDVLWLHSWDFTTAVEEVMRGLDDLVRSGKVLHLGISNTPAWVISRANTLADWKGLNKFVAIQVEYSLIQRAPERDLLPMADEMGLSVTSWGGLGNGLLTAKYTEGQTGRLRENSPRFSEKNNAIALEVKNIAAELGVTASQLALAWIMQQQKPVIPIVGVRNVGQLQDNIKSLEVNLSSEILTRLNEASAIELGYPHDLLASNGSKGDLYSGLFDHLLF</sequence>
<dbReference type="OrthoDB" id="9773828at2"/>
<keyword evidence="1" id="KW-0560">Oxidoreductase</keyword>
<dbReference type="PANTHER" id="PTHR43364">
    <property type="entry name" value="NADH-SPECIFIC METHYLGLYOXAL REDUCTASE-RELATED"/>
    <property type="match status" value="1"/>
</dbReference>
<dbReference type="GO" id="GO:0005829">
    <property type="term" value="C:cytosol"/>
    <property type="evidence" value="ECO:0007669"/>
    <property type="project" value="UniProtKB-ARBA"/>
</dbReference>
<reference evidence="3 4" key="1">
    <citation type="submission" date="2019-03" db="EMBL/GenBank/DDBJ databases">
        <title>Dyadobacter AR-3-6 sp. nov., isolated from arctic soil.</title>
        <authorList>
            <person name="Chaudhary D.K."/>
        </authorList>
    </citation>
    <scope>NUCLEOTIDE SEQUENCE [LARGE SCALE GENOMIC DNA]</scope>
    <source>
        <strain evidence="3 4">AR-3-6</strain>
    </source>
</reference>
<protein>
    <submittedName>
        <fullName evidence="3">Aldo/keto reductase</fullName>
    </submittedName>
</protein>
<dbReference type="InterPro" id="IPR050523">
    <property type="entry name" value="AKR_Detox_Biosynth"/>
</dbReference>
<dbReference type="AlphaFoldDB" id="A0A4R5E2W8"/>
<gene>
    <name evidence="3" type="ORF">E0F88_03480</name>
</gene>
<evidence type="ECO:0000256" key="1">
    <source>
        <dbReference type="ARBA" id="ARBA00023002"/>
    </source>
</evidence>
<proteinExistence type="predicted"/>
<dbReference type="Gene3D" id="3.20.20.100">
    <property type="entry name" value="NADP-dependent oxidoreductase domain"/>
    <property type="match status" value="1"/>
</dbReference>
<dbReference type="SUPFAM" id="SSF51430">
    <property type="entry name" value="NAD(P)-linked oxidoreductase"/>
    <property type="match status" value="1"/>
</dbReference>
<name>A0A4R5E2W8_9BACT</name>
<dbReference type="CDD" id="cd19080">
    <property type="entry name" value="AKR_AKR9A_9B"/>
    <property type="match status" value="1"/>
</dbReference>
<comment type="caution">
    <text evidence="3">The sequence shown here is derived from an EMBL/GenBank/DDBJ whole genome shotgun (WGS) entry which is preliminary data.</text>
</comment>
<accession>A0A4R5E2W8</accession>
<dbReference type="Pfam" id="PF00248">
    <property type="entry name" value="Aldo_ket_red"/>
    <property type="match status" value="1"/>
</dbReference>
<dbReference type="Proteomes" id="UP000294850">
    <property type="component" value="Unassembled WGS sequence"/>
</dbReference>
<keyword evidence="4" id="KW-1185">Reference proteome</keyword>
<dbReference type="FunFam" id="3.20.20.100:FF:000004">
    <property type="entry name" value="Oxidoreductase, aldo/keto reductase"/>
    <property type="match status" value="1"/>
</dbReference>
<dbReference type="PANTHER" id="PTHR43364:SF4">
    <property type="entry name" value="NAD(P)-LINKED OXIDOREDUCTASE SUPERFAMILY PROTEIN"/>
    <property type="match status" value="1"/>
</dbReference>
<evidence type="ECO:0000313" key="4">
    <source>
        <dbReference type="Proteomes" id="UP000294850"/>
    </source>
</evidence>
<dbReference type="GO" id="GO:0016491">
    <property type="term" value="F:oxidoreductase activity"/>
    <property type="evidence" value="ECO:0007669"/>
    <property type="project" value="UniProtKB-KW"/>
</dbReference>
<dbReference type="RefSeq" id="WP_131956686.1">
    <property type="nucleotide sequence ID" value="NZ_SMFL01000001.1"/>
</dbReference>
<feature type="domain" description="NADP-dependent oxidoreductase" evidence="2">
    <location>
        <begin position="15"/>
        <end position="306"/>
    </location>
</feature>
<evidence type="ECO:0000313" key="3">
    <source>
        <dbReference type="EMBL" id="TDE18613.1"/>
    </source>
</evidence>
<dbReference type="EMBL" id="SMFL01000001">
    <property type="protein sequence ID" value="TDE18613.1"/>
    <property type="molecule type" value="Genomic_DNA"/>
</dbReference>